<evidence type="ECO:0000256" key="2">
    <source>
        <dbReference type="SAM" id="MobiDB-lite"/>
    </source>
</evidence>
<feature type="compositionally biased region" description="Low complexity" evidence="2">
    <location>
        <begin position="238"/>
        <end position="258"/>
    </location>
</feature>
<dbReference type="SUPFAM" id="SSF53474">
    <property type="entry name" value="alpha/beta-Hydrolases"/>
    <property type="match status" value="1"/>
</dbReference>
<evidence type="ECO:0000256" key="1">
    <source>
        <dbReference type="ARBA" id="ARBA00007169"/>
    </source>
</evidence>
<dbReference type="GO" id="GO:0008610">
    <property type="term" value="P:lipid biosynthetic process"/>
    <property type="evidence" value="ECO:0007669"/>
    <property type="project" value="TreeGrafter"/>
</dbReference>
<dbReference type="PANTHER" id="PTHR11487:SF0">
    <property type="entry name" value="S-ACYL FATTY ACID SYNTHASE THIOESTERASE, MEDIUM CHAIN"/>
    <property type="match status" value="1"/>
</dbReference>
<dbReference type="InterPro" id="IPR001031">
    <property type="entry name" value="Thioesterase"/>
</dbReference>
<dbReference type="AlphaFoldDB" id="A0A344UB19"/>
<accession>A0A344UB19</accession>
<dbReference type="RefSeq" id="WP_114059251.1">
    <property type="nucleotide sequence ID" value="NZ_CP030864.1"/>
</dbReference>
<dbReference type="InterPro" id="IPR029058">
    <property type="entry name" value="AB_hydrolase_fold"/>
</dbReference>
<keyword evidence="5" id="KW-1185">Reference proteome</keyword>
<feature type="compositionally biased region" description="Basic and acidic residues" evidence="2">
    <location>
        <begin position="259"/>
        <end position="268"/>
    </location>
</feature>
<gene>
    <name evidence="4" type="ORF">C0216_31845</name>
</gene>
<organism evidence="4 5">
    <name type="scientific">Streptomyces globosus</name>
    <dbReference type="NCBI Taxonomy" id="68209"/>
    <lineage>
        <taxon>Bacteria</taxon>
        <taxon>Bacillati</taxon>
        <taxon>Actinomycetota</taxon>
        <taxon>Actinomycetes</taxon>
        <taxon>Kitasatosporales</taxon>
        <taxon>Streptomycetaceae</taxon>
        <taxon>Streptomyces</taxon>
    </lineage>
</organism>
<dbReference type="OrthoDB" id="8480037at2"/>
<evidence type="ECO:0000313" key="5">
    <source>
        <dbReference type="Proteomes" id="UP000252004"/>
    </source>
</evidence>
<feature type="domain" description="Thioesterase" evidence="3">
    <location>
        <begin position="4"/>
        <end position="227"/>
    </location>
</feature>
<sequence length="268" mass="29220">MAVRLHCFAHAGAGDSAFRRWSRSTGSGVDTVAWPLPGRDRRRREPRVTTREALLADLGPLFEHIADEPGVPYVLYGHSLGATIAYTVARALRQTGLPQPALLAVGACPPPGTPAVLAAAAELPDAELLAVLDRYGAAPPDTRPGDVWHRHVMPVLRDDLRLALALRAAADGPVDVPLLAVGGADDRLADAGALAAWGDWTTGRFVQRTLPGGHFFVRDRELPRLLGRAARIVRRSRAQQLQQQRQQQQQHQQEAQRQQQDREQGGTR</sequence>
<protein>
    <submittedName>
        <fullName evidence="4">Thioesterase</fullName>
    </submittedName>
</protein>
<reference evidence="4 5" key="1">
    <citation type="submission" date="2018-01" db="EMBL/GenBank/DDBJ databases">
        <title>Draft genome Sequence of streptomyces globosus LZH-48.</title>
        <authorList>
            <person name="Ran K."/>
            <person name="Li Z."/>
            <person name="Wei S."/>
            <person name="Dong R."/>
        </authorList>
    </citation>
    <scope>NUCLEOTIDE SEQUENCE [LARGE SCALE GENOMIC DNA]</scope>
    <source>
        <strain evidence="4 5">LZH-48</strain>
        <plasmid evidence="4 5">unnamed2</plasmid>
    </source>
</reference>
<feature type="region of interest" description="Disordered" evidence="2">
    <location>
        <begin position="237"/>
        <end position="268"/>
    </location>
</feature>
<dbReference type="Gene3D" id="3.40.50.1820">
    <property type="entry name" value="alpha/beta hydrolase"/>
    <property type="match status" value="1"/>
</dbReference>
<keyword evidence="4" id="KW-0614">Plasmid</keyword>
<dbReference type="EMBL" id="CP030864">
    <property type="protein sequence ID" value="AXE28090.1"/>
    <property type="molecule type" value="Genomic_DNA"/>
</dbReference>
<dbReference type="Pfam" id="PF00975">
    <property type="entry name" value="Thioesterase"/>
    <property type="match status" value="1"/>
</dbReference>
<evidence type="ECO:0000259" key="3">
    <source>
        <dbReference type="Pfam" id="PF00975"/>
    </source>
</evidence>
<geneLocation type="plasmid" evidence="4 5">
    <name>unnamed2</name>
</geneLocation>
<comment type="similarity">
    <text evidence="1">Belongs to the thioesterase family.</text>
</comment>
<dbReference type="KEGG" id="sgz:C0216_31845"/>
<name>A0A344UB19_9ACTN</name>
<dbReference type="InterPro" id="IPR012223">
    <property type="entry name" value="TEII"/>
</dbReference>
<evidence type="ECO:0000313" key="4">
    <source>
        <dbReference type="EMBL" id="AXE28090.1"/>
    </source>
</evidence>
<dbReference type="PANTHER" id="PTHR11487">
    <property type="entry name" value="THIOESTERASE"/>
    <property type="match status" value="1"/>
</dbReference>
<proteinExistence type="inferred from homology"/>
<dbReference type="Proteomes" id="UP000252004">
    <property type="component" value="Plasmid unnamed2"/>
</dbReference>